<organism evidence="8 9">
    <name type="scientific">Skermanella cutis</name>
    <dbReference type="NCBI Taxonomy" id="2775420"/>
    <lineage>
        <taxon>Bacteria</taxon>
        <taxon>Pseudomonadati</taxon>
        <taxon>Pseudomonadota</taxon>
        <taxon>Alphaproteobacteria</taxon>
        <taxon>Rhodospirillales</taxon>
        <taxon>Azospirillaceae</taxon>
        <taxon>Skermanella</taxon>
    </lineage>
</organism>
<dbReference type="Proteomes" id="UP000595197">
    <property type="component" value="Chromosome"/>
</dbReference>
<evidence type="ECO:0000256" key="2">
    <source>
        <dbReference type="ARBA" id="ARBA00008564"/>
    </source>
</evidence>
<feature type="transmembrane region" description="Helical" evidence="7">
    <location>
        <begin position="71"/>
        <end position="91"/>
    </location>
</feature>
<feature type="transmembrane region" description="Helical" evidence="7">
    <location>
        <begin position="111"/>
        <end position="133"/>
    </location>
</feature>
<proteinExistence type="inferred from homology"/>
<dbReference type="InterPro" id="IPR052770">
    <property type="entry name" value="Cobalt_transport_CbiQ"/>
</dbReference>
<dbReference type="Pfam" id="PF02361">
    <property type="entry name" value="CbiQ"/>
    <property type="match status" value="1"/>
</dbReference>
<evidence type="ECO:0000256" key="6">
    <source>
        <dbReference type="ARBA" id="ARBA00023136"/>
    </source>
</evidence>
<accession>A0ABX7AZK0</accession>
<keyword evidence="4 7" id="KW-0812">Transmembrane</keyword>
<comment type="subcellular location">
    <subcellularLocation>
        <location evidence="1">Cell membrane</location>
        <topology evidence="1">Multi-pass membrane protein</topology>
    </subcellularLocation>
</comment>
<reference evidence="8" key="1">
    <citation type="submission" date="2021-02" db="EMBL/GenBank/DDBJ databases">
        <title>Skermanella TT6 skin isolate.</title>
        <authorList>
            <person name="Lee K."/>
            <person name="Ganzorig M."/>
        </authorList>
    </citation>
    <scope>NUCLEOTIDE SEQUENCE</scope>
    <source>
        <strain evidence="8">TT6</strain>
    </source>
</reference>
<keyword evidence="5 7" id="KW-1133">Transmembrane helix</keyword>
<evidence type="ECO:0000313" key="8">
    <source>
        <dbReference type="EMBL" id="QQP87428.1"/>
    </source>
</evidence>
<evidence type="ECO:0000256" key="5">
    <source>
        <dbReference type="ARBA" id="ARBA00022989"/>
    </source>
</evidence>
<name>A0ABX7AZK0_9PROT</name>
<evidence type="ECO:0000256" key="7">
    <source>
        <dbReference type="SAM" id="Phobius"/>
    </source>
</evidence>
<sequence>MLAIDRHAWTNRWHDLHPLEKLLPALGMLLVTLVLPPWPTAPLSIAAMLALTILGAGVPAGAVLGTLAVPLGFLLTGAPVLALAVDLSDGLHVGLAPGGPEAAAAVTLRSLAATSCLVFLILTTPVADLMPLLGRLGVPRLVRDLILLTYRLIFVFLDCAATGRQAQAGRLGYDGPRRSLRSAGWLAGSLFQRSLARGRRLEIGMAARGLGGDLPQPADARKPSARRLSAGAALPLGIAAASLLAQGGS</sequence>
<comment type="similarity">
    <text evidence="2">Belongs to the CbiQ family.</text>
</comment>
<dbReference type="InterPro" id="IPR003339">
    <property type="entry name" value="ABC/ECF_trnsptr_transmembrane"/>
</dbReference>
<gene>
    <name evidence="8" type="primary">cbiQ</name>
    <name evidence="8" type="ORF">IGS68_15020</name>
</gene>
<keyword evidence="3" id="KW-1003">Cell membrane</keyword>
<dbReference type="PANTHER" id="PTHR43723">
    <property type="entry name" value="COBALT TRANSPORT PROTEIN CBIQ"/>
    <property type="match status" value="1"/>
</dbReference>
<dbReference type="CDD" id="cd16914">
    <property type="entry name" value="EcfT"/>
    <property type="match status" value="1"/>
</dbReference>
<evidence type="ECO:0000256" key="4">
    <source>
        <dbReference type="ARBA" id="ARBA00022692"/>
    </source>
</evidence>
<evidence type="ECO:0000256" key="1">
    <source>
        <dbReference type="ARBA" id="ARBA00004651"/>
    </source>
</evidence>
<dbReference type="NCBIfam" id="TIGR02454">
    <property type="entry name" value="ECF_T_CbiQ"/>
    <property type="match status" value="1"/>
</dbReference>
<dbReference type="RefSeq" id="WP_201070433.1">
    <property type="nucleotide sequence ID" value="NZ_CP067420.1"/>
</dbReference>
<dbReference type="EMBL" id="CP067420">
    <property type="protein sequence ID" value="QQP87428.1"/>
    <property type="molecule type" value="Genomic_DNA"/>
</dbReference>
<evidence type="ECO:0000256" key="3">
    <source>
        <dbReference type="ARBA" id="ARBA00022475"/>
    </source>
</evidence>
<evidence type="ECO:0000313" key="9">
    <source>
        <dbReference type="Proteomes" id="UP000595197"/>
    </source>
</evidence>
<keyword evidence="9" id="KW-1185">Reference proteome</keyword>
<protein>
    <submittedName>
        <fullName evidence="8">Cobalt ECF transporter T component CbiQ</fullName>
    </submittedName>
</protein>
<dbReference type="InterPro" id="IPR012809">
    <property type="entry name" value="ECF_CbiQ"/>
</dbReference>
<keyword evidence="6 7" id="KW-0472">Membrane</keyword>
<feature type="transmembrane region" description="Helical" evidence="7">
    <location>
        <begin position="45"/>
        <end position="64"/>
    </location>
</feature>
<dbReference type="PANTHER" id="PTHR43723:SF1">
    <property type="entry name" value="COBALT TRANSPORT PROTEIN CBIQ"/>
    <property type="match status" value="1"/>
</dbReference>